<reference evidence="1 3" key="1">
    <citation type="submission" date="2015-02" db="EMBL/GenBank/DDBJ databases">
        <title>Genome Sequencing of Rickettsiales.</title>
        <authorList>
            <person name="Daugherty S.C."/>
            <person name="Su Q."/>
            <person name="Abolude K."/>
            <person name="Beier-Sexton M."/>
            <person name="Carlyon J.A."/>
            <person name="Carter R."/>
            <person name="Day N.P."/>
            <person name="Dumler S.J."/>
            <person name="Dyachenko V."/>
            <person name="Godinez A."/>
            <person name="Kurtti T.J."/>
            <person name="Lichay M."/>
            <person name="Mullins K.E."/>
            <person name="Ott S."/>
            <person name="Pappas-Brown V."/>
            <person name="Paris D.H."/>
            <person name="Patel P."/>
            <person name="Richards A.L."/>
            <person name="Sadzewicz L."/>
            <person name="Sears K."/>
            <person name="Seidman D."/>
            <person name="Sengamalay N."/>
            <person name="Stenos J."/>
            <person name="Tallon L.J."/>
            <person name="Vincent G."/>
            <person name="Fraser C.M."/>
            <person name="Munderloh U."/>
            <person name="Dunning-Hotopp J.C."/>
        </authorList>
    </citation>
    <scope>NUCLEOTIDE SEQUENCE [LARGE SCALE GENOMIC DNA]</scope>
    <source>
        <strain evidence="1 3">Gilliam</strain>
    </source>
</reference>
<dbReference type="EMBL" id="LANO01000026">
    <property type="protein sequence ID" value="KJV52285.1"/>
    <property type="molecule type" value="Genomic_DNA"/>
</dbReference>
<dbReference type="PATRIC" id="fig|1359184.3.peg.1154"/>
<protein>
    <submittedName>
        <fullName evidence="1">Ribosomal subunit interface protein</fullName>
    </submittedName>
</protein>
<evidence type="ECO:0000313" key="1">
    <source>
        <dbReference type="EMBL" id="KJV52285.1"/>
    </source>
</evidence>
<accession>A0A0F3M968</accession>
<dbReference type="Proteomes" id="UP000033769">
    <property type="component" value="Unassembled WGS sequence"/>
</dbReference>
<dbReference type="NCBIfam" id="TIGR00741">
    <property type="entry name" value="yfiA"/>
    <property type="match status" value="1"/>
</dbReference>
<proteinExistence type="predicted"/>
<reference evidence="4" key="2">
    <citation type="submission" date="2018-03" db="EMBL/GenBank/DDBJ databases">
        <authorList>
            <person name="Batty M. E."/>
            <person name="Batty M E."/>
        </authorList>
    </citation>
    <scope>NUCLEOTIDE SEQUENCE [LARGE SCALE GENOMIC DNA]</scope>
    <source>
        <strain evidence="4">Gilliam</strain>
    </source>
</reference>
<gene>
    <name evidence="1" type="primary">raiA</name>
    <name evidence="2" type="ORF">GILLIAM_01030</name>
    <name evidence="1" type="ORF">OTSGILL_1615</name>
</gene>
<dbReference type="Proteomes" id="UP000244959">
    <property type="component" value="Chromosome I"/>
</dbReference>
<name>A0A0F3M968_ORITS</name>
<evidence type="ECO:0000313" key="3">
    <source>
        <dbReference type="Proteomes" id="UP000033769"/>
    </source>
</evidence>
<dbReference type="Gene3D" id="3.30.160.100">
    <property type="entry name" value="Ribosome hibernation promotion factor-like"/>
    <property type="match status" value="1"/>
</dbReference>
<dbReference type="InterPro" id="IPR036567">
    <property type="entry name" value="RHF-like"/>
</dbReference>
<dbReference type="InterPro" id="IPR003489">
    <property type="entry name" value="RHF/RaiA"/>
</dbReference>
<sequence>MNIIISGSPQYNSVKFNLNQYVNRKIINVANKYFDNLKAPNVHFSKEEHNQFKCHIVVNPITKQHCIINSTGYSNDVFASFDLARVKLEQQLRRYKSKLKDKHAKVKISQSCKLGV</sequence>
<dbReference type="EMBL" id="LS398551">
    <property type="protein sequence ID" value="SPR05625.1"/>
    <property type="molecule type" value="Genomic_DNA"/>
</dbReference>
<evidence type="ECO:0000313" key="2">
    <source>
        <dbReference type="EMBL" id="SPR05625.1"/>
    </source>
</evidence>
<organism evidence="1 3">
    <name type="scientific">Orientia tsutsugamushi str. Gilliam</name>
    <dbReference type="NCBI Taxonomy" id="1359184"/>
    <lineage>
        <taxon>Bacteria</taxon>
        <taxon>Pseudomonadati</taxon>
        <taxon>Pseudomonadota</taxon>
        <taxon>Alphaproteobacteria</taxon>
        <taxon>Rickettsiales</taxon>
        <taxon>Rickettsiaceae</taxon>
        <taxon>Rickettsieae</taxon>
        <taxon>Orientia</taxon>
    </lineage>
</organism>
<keyword evidence="4" id="KW-1185">Reference proteome</keyword>
<dbReference type="Pfam" id="PF02482">
    <property type="entry name" value="Ribosomal_S30AE"/>
    <property type="match status" value="1"/>
</dbReference>
<reference evidence="2" key="3">
    <citation type="submission" date="2018-03" db="EMBL/GenBank/DDBJ databases">
        <authorList>
            <person name="Keele B.F."/>
        </authorList>
    </citation>
    <scope>NUCLEOTIDE SEQUENCE [LARGE SCALE GENOMIC DNA]</scope>
    <source>
        <strain evidence="2">Gilliam</strain>
    </source>
</reference>
<evidence type="ECO:0000313" key="4">
    <source>
        <dbReference type="Proteomes" id="UP000244959"/>
    </source>
</evidence>
<dbReference type="AlphaFoldDB" id="A0A0F3M968"/>
<dbReference type="SUPFAM" id="SSF69754">
    <property type="entry name" value="Ribosome binding protein Y (YfiA homologue)"/>
    <property type="match status" value="1"/>
</dbReference>
<dbReference type="RefSeq" id="WP_052692578.1">
    <property type="nucleotide sequence ID" value="NZ_LS398551.1"/>
</dbReference>